<comment type="function">
    <text evidence="1">Part of the ABC transporter complex LptBFG involved in the translocation of lipopolysaccharide (LPS) from the inner membrane to the outer membrane.</text>
</comment>
<name>B8KR05_9GAMM</name>
<evidence type="ECO:0000256" key="12">
    <source>
        <dbReference type="SAM" id="Phobius"/>
    </source>
</evidence>
<evidence type="ECO:0000256" key="9">
    <source>
        <dbReference type="ARBA" id="ARBA00022989"/>
    </source>
</evidence>
<evidence type="ECO:0000256" key="7">
    <source>
        <dbReference type="ARBA" id="ARBA00022519"/>
    </source>
</evidence>
<feature type="transmembrane region" description="Helical" evidence="12">
    <location>
        <begin position="356"/>
        <end position="376"/>
    </location>
</feature>
<evidence type="ECO:0000256" key="8">
    <source>
        <dbReference type="ARBA" id="ARBA00022692"/>
    </source>
</evidence>
<dbReference type="GO" id="GO:0043190">
    <property type="term" value="C:ATP-binding cassette (ABC) transporter complex"/>
    <property type="evidence" value="ECO:0007669"/>
    <property type="project" value="InterPro"/>
</dbReference>
<evidence type="ECO:0000256" key="5">
    <source>
        <dbReference type="ARBA" id="ARBA00022448"/>
    </source>
</evidence>
<feature type="transmembrane region" description="Helical" evidence="12">
    <location>
        <begin position="89"/>
        <end position="108"/>
    </location>
</feature>
<evidence type="ECO:0000256" key="3">
    <source>
        <dbReference type="ARBA" id="ARBA00007725"/>
    </source>
</evidence>
<dbReference type="GO" id="GO:0015920">
    <property type="term" value="P:lipopolysaccharide transport"/>
    <property type="evidence" value="ECO:0007669"/>
    <property type="project" value="TreeGrafter"/>
</dbReference>
<dbReference type="HOGENOM" id="CLU_028799_0_2_6"/>
<evidence type="ECO:0000256" key="4">
    <source>
        <dbReference type="ARBA" id="ARBA00014213"/>
    </source>
</evidence>
<keyword evidence="8 12" id="KW-0812">Transmembrane</keyword>
<gene>
    <name evidence="13" type="ORF">NOR51B_717</name>
</gene>
<feature type="transmembrane region" description="Helical" evidence="12">
    <location>
        <begin position="128"/>
        <end position="148"/>
    </location>
</feature>
<dbReference type="Pfam" id="PF03739">
    <property type="entry name" value="LptF_LptG"/>
    <property type="match status" value="1"/>
</dbReference>
<keyword evidence="9 12" id="KW-1133">Transmembrane helix</keyword>
<keyword evidence="7" id="KW-0997">Cell inner membrane</keyword>
<accession>B8KR05</accession>
<feature type="transmembrane region" description="Helical" evidence="12">
    <location>
        <begin position="296"/>
        <end position="314"/>
    </location>
</feature>
<proteinExistence type="inferred from homology"/>
<dbReference type="STRING" id="565045.NOR51B_717"/>
<dbReference type="InterPro" id="IPR005495">
    <property type="entry name" value="LptG/LptF_permease"/>
</dbReference>
<feature type="transmembrane region" description="Helical" evidence="12">
    <location>
        <begin position="326"/>
        <end position="344"/>
    </location>
</feature>
<dbReference type="GO" id="GO:0016740">
    <property type="term" value="F:transferase activity"/>
    <property type="evidence" value="ECO:0007669"/>
    <property type="project" value="UniProtKB-KW"/>
</dbReference>
<organism evidence="13 14">
    <name type="scientific">Luminiphilus syltensis NOR5-1B</name>
    <dbReference type="NCBI Taxonomy" id="565045"/>
    <lineage>
        <taxon>Bacteria</taxon>
        <taxon>Pseudomonadati</taxon>
        <taxon>Pseudomonadota</taxon>
        <taxon>Gammaproteobacteria</taxon>
        <taxon>Cellvibrionales</taxon>
        <taxon>Halieaceae</taxon>
        <taxon>Luminiphilus</taxon>
    </lineage>
</organism>
<comment type="subcellular location">
    <subcellularLocation>
        <location evidence="2">Cell inner membrane</location>
        <topology evidence="2">Multi-pass membrane protein</topology>
    </subcellularLocation>
</comment>
<dbReference type="AlphaFoldDB" id="B8KR05"/>
<dbReference type="InterPro" id="IPR030922">
    <property type="entry name" value="LptF"/>
</dbReference>
<protein>
    <recommendedName>
        <fullName evidence="4">Lipopolysaccharide export system permease protein LptF</fullName>
    </recommendedName>
</protein>
<sequence>MYDGLARNKTVETPKRHIKSMVPELPVMRTLKYLTGDILAHALAVSVVLFLVVFSGRFIRYLAEAAVGAITSDILLPVMLFKLPSFFELILPLGLFIGILLSLGRLYADSELVVLKACGVGPGKLATYLLLPALAFSLVVGFLSLYLAPEGSARAQAMLDNPRSAEGLQQLSEGRFKKQRSGNFVSYAETISDDGVMHNIFVVEKSEAGTARTRVTYADAGEVVVDPENGRRYLELRDGARYEGVPGQADYTVTKFKRYGELIPEREGGIRDNLKTDAISTRLLLSDFSPSAQAALYWRFSLPVLVPVISLIALPLSRTDARRGRYAKLAPALLVFLAYFIGLTQARTAVESGDSGWWFVGVHLIFTLLAVVLTFWEQLSKQLRSSLRG</sequence>
<comment type="similarity">
    <text evidence="3">Belongs to the LptF/LptG family.</text>
</comment>
<dbReference type="PANTHER" id="PTHR33529">
    <property type="entry name" value="SLR0882 PROTEIN-RELATED"/>
    <property type="match status" value="1"/>
</dbReference>
<feature type="transmembrane region" description="Helical" evidence="12">
    <location>
        <begin position="33"/>
        <end position="54"/>
    </location>
</feature>
<dbReference type="EMBL" id="DS999411">
    <property type="protein sequence ID" value="EED34778.1"/>
    <property type="molecule type" value="Genomic_DNA"/>
</dbReference>
<keyword evidence="10 12" id="KW-0472">Membrane</keyword>
<evidence type="ECO:0000256" key="1">
    <source>
        <dbReference type="ARBA" id="ARBA00002265"/>
    </source>
</evidence>
<keyword evidence="6" id="KW-1003">Cell membrane</keyword>
<dbReference type="PANTHER" id="PTHR33529:SF7">
    <property type="entry name" value="LIPOPOLYSACCHARIDE EXPORT SYSTEM PERMEASE PROTEIN LPTF"/>
    <property type="match status" value="1"/>
</dbReference>
<evidence type="ECO:0000256" key="10">
    <source>
        <dbReference type="ARBA" id="ARBA00023136"/>
    </source>
</evidence>
<dbReference type="NCBIfam" id="TIGR04407">
    <property type="entry name" value="LptF_YjgP"/>
    <property type="match status" value="1"/>
</dbReference>
<evidence type="ECO:0000313" key="13">
    <source>
        <dbReference type="EMBL" id="EED34778.1"/>
    </source>
</evidence>
<evidence type="ECO:0000256" key="6">
    <source>
        <dbReference type="ARBA" id="ARBA00022475"/>
    </source>
</evidence>
<dbReference type="GO" id="GO:0055085">
    <property type="term" value="P:transmembrane transport"/>
    <property type="evidence" value="ECO:0007669"/>
    <property type="project" value="InterPro"/>
</dbReference>
<keyword evidence="13" id="KW-0808">Transferase</keyword>
<evidence type="ECO:0000313" key="14">
    <source>
        <dbReference type="Proteomes" id="UP000004699"/>
    </source>
</evidence>
<dbReference type="Proteomes" id="UP000004699">
    <property type="component" value="Unassembled WGS sequence"/>
</dbReference>
<evidence type="ECO:0000256" key="2">
    <source>
        <dbReference type="ARBA" id="ARBA00004429"/>
    </source>
</evidence>
<evidence type="ECO:0000256" key="11">
    <source>
        <dbReference type="ARBA" id="ARBA00026081"/>
    </source>
</evidence>
<dbReference type="eggNOG" id="COG0795">
    <property type="taxonomic scope" value="Bacteria"/>
</dbReference>
<reference evidence="14" key="1">
    <citation type="journal article" date="2013" name="BMC Microbiol.">
        <title>Taxonomy and evolution of bacteriochlorophyll a-containing members of the OM60/NOR5 clade of marine gammaproteobacteria: description of Luminiphilus syltensis gen. nov., sp. nov., reclassification of Haliea rubra as Pseudohaliea rubra gen. nov., comb. nov., and emendation of Chromatocurvus halotolerans.</title>
        <authorList>
            <person name="Spring S."/>
            <person name="Riedel T."/>
            <person name="Sproer C."/>
            <person name="Yan S."/>
            <person name="Harder J."/>
            <person name="Fuchs B.M."/>
        </authorList>
    </citation>
    <scope>NUCLEOTIDE SEQUENCE [LARGE SCALE GENOMIC DNA]</scope>
    <source>
        <strain evidence="14">NOR51-B</strain>
    </source>
</reference>
<keyword evidence="14" id="KW-1185">Reference proteome</keyword>
<comment type="subunit">
    <text evidence="11">Component of the lipopolysaccharide transport and assembly complex. The LptBFG transporter is composed of two ATP-binding proteins (LptB) and two transmembrane proteins (LptF and LptG).</text>
</comment>
<keyword evidence="5" id="KW-0813">Transport</keyword>